<dbReference type="Proteomes" id="UP000000998">
    <property type="component" value="Chromosome"/>
</dbReference>
<dbReference type="KEGG" id="maq:Maqu_3585"/>
<sequence length="115" mass="13030">MAPRFVHTIGNASGRRGLSLSIFGEYSMSSSVESRQARMIEELRVFIKKVMSDPTIAVKSMEIARKYKGEANADELMAREISANTTIRIPESWSEADKMFLEILHEVLDDEEALY</sequence>
<protein>
    <submittedName>
        <fullName evidence="1">Uncharacterized protein</fullName>
    </submittedName>
</protein>
<dbReference type="STRING" id="351348.Maqu_3585"/>
<evidence type="ECO:0000313" key="2">
    <source>
        <dbReference type="Proteomes" id="UP000000998"/>
    </source>
</evidence>
<proteinExistence type="predicted"/>
<organism evidence="1 2">
    <name type="scientific">Marinobacter nauticus (strain ATCC 700491 / DSM 11845 / VT8)</name>
    <name type="common">Marinobacter aquaeolei</name>
    <dbReference type="NCBI Taxonomy" id="351348"/>
    <lineage>
        <taxon>Bacteria</taxon>
        <taxon>Pseudomonadati</taxon>
        <taxon>Pseudomonadota</taxon>
        <taxon>Gammaproteobacteria</taxon>
        <taxon>Pseudomonadales</taxon>
        <taxon>Marinobacteraceae</taxon>
        <taxon>Marinobacter</taxon>
    </lineage>
</organism>
<dbReference type="HOGENOM" id="CLU_169611_0_0_6"/>
<name>A1U6N5_MARN8</name>
<evidence type="ECO:0000313" key="1">
    <source>
        <dbReference type="EMBL" id="ABM20654.1"/>
    </source>
</evidence>
<accession>A1U6N5</accession>
<dbReference type="eggNOG" id="ENOG50335N9">
    <property type="taxonomic scope" value="Bacteria"/>
</dbReference>
<dbReference type="EMBL" id="CP000514">
    <property type="protein sequence ID" value="ABM20654.1"/>
    <property type="molecule type" value="Genomic_DNA"/>
</dbReference>
<dbReference type="AlphaFoldDB" id="A1U6N5"/>
<gene>
    <name evidence="1" type="ordered locus">Maqu_3585</name>
</gene>
<reference evidence="2" key="1">
    <citation type="journal article" date="2011" name="Appl. Environ. Microbiol.">
        <title>Genomic potential of Marinobacter aquaeolei, a biogeochemical 'opportunitroph'.</title>
        <authorList>
            <person name="Singer E."/>
            <person name="Webb E.A."/>
            <person name="Nelson W.C."/>
            <person name="Heidelberg J.F."/>
            <person name="Ivanova N."/>
            <person name="Pati A."/>
            <person name="Edwards K.J."/>
        </authorList>
    </citation>
    <scope>NUCLEOTIDE SEQUENCE [LARGE SCALE GENOMIC DNA]</scope>
    <source>
        <strain evidence="2">ATCC 700491 / DSM 11845 / VT8</strain>
    </source>
</reference>